<dbReference type="Proteomes" id="UP000518300">
    <property type="component" value="Unassembled WGS sequence"/>
</dbReference>
<evidence type="ECO:0000313" key="2">
    <source>
        <dbReference type="EMBL" id="NMO19298.1"/>
    </source>
</evidence>
<name>A0A848LN98_9BACT</name>
<evidence type="ECO:0008006" key="4">
    <source>
        <dbReference type="Google" id="ProtNLM"/>
    </source>
</evidence>
<evidence type="ECO:0000313" key="3">
    <source>
        <dbReference type="Proteomes" id="UP000518300"/>
    </source>
</evidence>
<dbReference type="AlphaFoldDB" id="A0A848LN98"/>
<sequence>MSSSLMKSFLSGVVLLAAPAALAGSATSIPAFDAKIAAARGATSPSGTTVVRAEMVDALAHFTNYDDGKVDTAERAYLTTKVSDATFLTGVDAEAKTYLTQFYELNDAATTAAPLYLNWVQQSPAELYGASGSLADASEIVEGYIPRGLGVANQVTLVQSAYETFRTDSARNFEPITLAELEETLATRYFGDPVTEAEVQGALTYINQISRNSGRIYQASWQCNGCGGGPGDLGGYIIAAVSSDRRFVRMVKVWTWTE</sequence>
<organism evidence="2 3">
    <name type="scientific">Pyxidicoccus fallax</name>
    <dbReference type="NCBI Taxonomy" id="394095"/>
    <lineage>
        <taxon>Bacteria</taxon>
        <taxon>Pseudomonadati</taxon>
        <taxon>Myxococcota</taxon>
        <taxon>Myxococcia</taxon>
        <taxon>Myxococcales</taxon>
        <taxon>Cystobacterineae</taxon>
        <taxon>Myxococcaceae</taxon>
        <taxon>Pyxidicoccus</taxon>
    </lineage>
</organism>
<protein>
    <recommendedName>
        <fullName evidence="4">DUF4214 domain-containing protein</fullName>
    </recommendedName>
</protein>
<dbReference type="EMBL" id="JABBJJ010000177">
    <property type="protein sequence ID" value="NMO19298.1"/>
    <property type="molecule type" value="Genomic_DNA"/>
</dbReference>
<accession>A0A848LN98</accession>
<comment type="caution">
    <text evidence="2">The sequence shown here is derived from an EMBL/GenBank/DDBJ whole genome shotgun (WGS) entry which is preliminary data.</text>
</comment>
<keyword evidence="1" id="KW-0732">Signal</keyword>
<keyword evidence="3" id="KW-1185">Reference proteome</keyword>
<gene>
    <name evidence="2" type="ORF">HG543_31170</name>
</gene>
<feature type="chain" id="PRO_5033029389" description="DUF4214 domain-containing protein" evidence="1">
    <location>
        <begin position="24"/>
        <end position="258"/>
    </location>
</feature>
<reference evidence="2 3" key="1">
    <citation type="submission" date="2020-04" db="EMBL/GenBank/DDBJ databases">
        <title>Draft genome of Pyxidicoccus fallax type strain.</title>
        <authorList>
            <person name="Whitworth D.E."/>
        </authorList>
    </citation>
    <scope>NUCLEOTIDE SEQUENCE [LARGE SCALE GENOMIC DNA]</scope>
    <source>
        <strain evidence="2 3">DSM 14698</strain>
    </source>
</reference>
<dbReference type="RefSeq" id="WP_169348549.1">
    <property type="nucleotide sequence ID" value="NZ_JABBJJ010000177.1"/>
</dbReference>
<evidence type="ECO:0000256" key="1">
    <source>
        <dbReference type="SAM" id="SignalP"/>
    </source>
</evidence>
<feature type="signal peptide" evidence="1">
    <location>
        <begin position="1"/>
        <end position="23"/>
    </location>
</feature>
<proteinExistence type="predicted"/>